<dbReference type="Proteomes" id="UP001050691">
    <property type="component" value="Unassembled WGS sequence"/>
</dbReference>
<evidence type="ECO:0000313" key="1">
    <source>
        <dbReference type="EMBL" id="GJJ09052.1"/>
    </source>
</evidence>
<comment type="caution">
    <text evidence="1">The sequence shown here is derived from an EMBL/GenBank/DDBJ whole genome shotgun (WGS) entry which is preliminary data.</text>
</comment>
<sequence length="467" mass="53050">MATSAYKDDLSDWLFQESTRTYERTGTYSYGVTFKTRQIPREVVVARAKEAVGRFRFRAPIVACSRKIDQELPLQQSFVYKPALNAEEALAWAATSLTIETVKGVTLEKYLAEQAEKAFPYIHPNGLEQFFGCFLLCHDQEDVYSFVARIAHGFVDGRPWLNFLRFVLDTIASPDKEKEVRQLEWGSEWSNLPDSPATLARRNVKRQSSHNYNGNYDLVWEEGWRELQTKLQKVFNRMELGESLKPPKPEATGKRPMARATHQIDAATINLIKSELKMLGHSMAILVPAVHILTVFQRSQPLKPESYITLDLTMIDTSRFFPPEYSGPLIASSRTGFAPLTVEAKEIVWNASTREQLICIMKNLEKQVQDYLQYPQLTLINTVGPTESSVAPMHPHTCILSYIGVIDLILPSTIISKESGDVELEVLDFGVTHRHAGGFQRPSNILWCFRGKFNIMIQVNICPLLSM</sequence>
<dbReference type="InterPro" id="IPR023213">
    <property type="entry name" value="CAT-like_dom_sf"/>
</dbReference>
<protein>
    <submittedName>
        <fullName evidence="1">Uncharacterized protein</fullName>
    </submittedName>
</protein>
<organism evidence="1 2">
    <name type="scientific">Clathrus columnatus</name>
    <dbReference type="NCBI Taxonomy" id="1419009"/>
    <lineage>
        <taxon>Eukaryota</taxon>
        <taxon>Fungi</taxon>
        <taxon>Dikarya</taxon>
        <taxon>Basidiomycota</taxon>
        <taxon>Agaricomycotina</taxon>
        <taxon>Agaricomycetes</taxon>
        <taxon>Phallomycetidae</taxon>
        <taxon>Phallales</taxon>
        <taxon>Clathraceae</taxon>
        <taxon>Clathrus</taxon>
    </lineage>
</organism>
<dbReference type="AlphaFoldDB" id="A0AAV5A5X0"/>
<keyword evidence="2" id="KW-1185">Reference proteome</keyword>
<proteinExistence type="predicted"/>
<dbReference type="Gene3D" id="3.30.559.10">
    <property type="entry name" value="Chloramphenicol acetyltransferase-like domain"/>
    <property type="match status" value="1"/>
</dbReference>
<name>A0AAV5A5X0_9AGAM</name>
<reference evidence="1" key="1">
    <citation type="submission" date="2021-10" db="EMBL/GenBank/DDBJ databases">
        <title>De novo Genome Assembly of Clathrus columnatus (Basidiomycota, Fungi) Using Illumina and Nanopore Sequence Data.</title>
        <authorList>
            <person name="Ogiso-Tanaka E."/>
            <person name="Itagaki H."/>
            <person name="Hosoya T."/>
            <person name="Hosaka K."/>
        </authorList>
    </citation>
    <scope>NUCLEOTIDE SEQUENCE</scope>
    <source>
        <strain evidence="1">MO-923</strain>
    </source>
</reference>
<accession>A0AAV5A5X0</accession>
<evidence type="ECO:0000313" key="2">
    <source>
        <dbReference type="Proteomes" id="UP001050691"/>
    </source>
</evidence>
<gene>
    <name evidence="1" type="ORF">Clacol_003274</name>
</gene>
<dbReference type="EMBL" id="BPWL01000004">
    <property type="protein sequence ID" value="GJJ09052.1"/>
    <property type="molecule type" value="Genomic_DNA"/>
</dbReference>